<dbReference type="VEuPathDB" id="TriTrypDB:LPMP_201460"/>
<reference evidence="3 4" key="1">
    <citation type="journal article" date="2015" name="Sci. Rep.">
        <title>The genome of Leishmania panamensis: insights into genomics of the L. (Viannia) subgenus.</title>
        <authorList>
            <person name="Llanes A."/>
            <person name="Restrepo C.M."/>
            <person name="Vecchio G.D."/>
            <person name="Anguizola F.J."/>
            <person name="Lleonart R."/>
        </authorList>
    </citation>
    <scope>NUCLEOTIDE SEQUENCE [LARGE SCALE GENOMIC DNA]</scope>
    <source>
        <strain evidence="3 4">MHOM/PA/94/PSC-1</strain>
    </source>
</reference>
<dbReference type="eggNOG" id="ENOG502SKPC">
    <property type="taxonomic scope" value="Eukaryota"/>
</dbReference>
<sequence>MLRARRPAGPGRAPLSDLSSSSDNSRREPMLEGRPKRCRTPCQDEVAFKELQARKLDVQTRVRQQIEVLSGLESNVLDFYYTHMLRFEPLLEFVFHTPLSAATAPASVSNGVLGEGLTEVFPELKSTTALVGICDGCPPSLTREPVPIQPAAVPAKTRYYYNSALMRLYREVALQEKDLAQEYASETTRLAAAELSVQRDIIDGSLAGQLRIEQEEQEALNKLLEFLAGVTAQCAAYRQLVQAAGERIKGIEKAREACLARKTNLEAKKLEQMGNAERIKEEVAAYRRCVEVAATELEKRKLINRSLEDEIEKRRAAMKRRRKE</sequence>
<dbReference type="AlphaFoldDB" id="A0A088RPD7"/>
<feature type="compositionally biased region" description="Basic and acidic residues" evidence="2">
    <location>
        <begin position="24"/>
        <end position="35"/>
    </location>
</feature>
<dbReference type="GeneID" id="22574355"/>
<dbReference type="EMBL" id="CP009389">
    <property type="protein sequence ID" value="AIN97640.1"/>
    <property type="molecule type" value="Genomic_DNA"/>
</dbReference>
<name>A0A088RPD7_LEIPA</name>
<dbReference type="RefSeq" id="XP_010698347.1">
    <property type="nucleotide sequence ID" value="XM_010700045.1"/>
</dbReference>
<protein>
    <submittedName>
        <fullName evidence="3">Uncharacterized protein</fullName>
    </submittedName>
</protein>
<feature type="compositionally biased region" description="Low complexity" evidence="2">
    <location>
        <begin position="7"/>
        <end position="23"/>
    </location>
</feature>
<evidence type="ECO:0000256" key="2">
    <source>
        <dbReference type="SAM" id="MobiDB-lite"/>
    </source>
</evidence>
<dbReference type="Proteomes" id="UP000063063">
    <property type="component" value="Chromosome 20"/>
</dbReference>
<feature type="region of interest" description="Disordered" evidence="2">
    <location>
        <begin position="1"/>
        <end position="37"/>
    </location>
</feature>
<evidence type="ECO:0000256" key="1">
    <source>
        <dbReference type="SAM" id="Coils"/>
    </source>
</evidence>
<evidence type="ECO:0000313" key="4">
    <source>
        <dbReference type="Proteomes" id="UP000063063"/>
    </source>
</evidence>
<proteinExistence type="predicted"/>
<evidence type="ECO:0000313" key="3">
    <source>
        <dbReference type="EMBL" id="AIN97640.1"/>
    </source>
</evidence>
<keyword evidence="1" id="KW-0175">Coiled coil</keyword>
<feature type="coiled-coil region" evidence="1">
    <location>
        <begin position="262"/>
        <end position="324"/>
    </location>
</feature>
<dbReference type="OrthoDB" id="272796at2759"/>
<organism evidence="3 4">
    <name type="scientific">Leishmania panamensis</name>
    <dbReference type="NCBI Taxonomy" id="5679"/>
    <lineage>
        <taxon>Eukaryota</taxon>
        <taxon>Discoba</taxon>
        <taxon>Euglenozoa</taxon>
        <taxon>Kinetoplastea</taxon>
        <taxon>Metakinetoplastina</taxon>
        <taxon>Trypanosomatida</taxon>
        <taxon>Trypanosomatidae</taxon>
        <taxon>Leishmaniinae</taxon>
        <taxon>Leishmania</taxon>
        <taxon>Leishmania guyanensis species complex</taxon>
    </lineage>
</organism>
<dbReference type="VEuPathDB" id="TriTrypDB:LPAL13_200019800"/>
<gene>
    <name evidence="3" type="ORF">LPMP_201460</name>
</gene>
<dbReference type="KEGG" id="lpan:LPMP_201460"/>
<accession>A0A088RPD7</accession>
<keyword evidence="4" id="KW-1185">Reference proteome</keyword>